<feature type="transmembrane region" description="Helical" evidence="2">
    <location>
        <begin position="1297"/>
        <end position="1318"/>
    </location>
</feature>
<keyword evidence="2" id="KW-0472">Membrane</keyword>
<feature type="compositionally biased region" description="Low complexity" evidence="1">
    <location>
        <begin position="113"/>
        <end position="140"/>
    </location>
</feature>
<feature type="transmembrane region" description="Helical" evidence="2">
    <location>
        <begin position="1338"/>
        <end position="1360"/>
    </location>
</feature>
<dbReference type="PANTHER" id="PTHR12127">
    <property type="entry name" value="MUCOLIPIN"/>
    <property type="match status" value="1"/>
</dbReference>
<keyword evidence="4" id="KW-1185">Reference proteome</keyword>
<feature type="compositionally biased region" description="Polar residues" evidence="1">
    <location>
        <begin position="77"/>
        <end position="94"/>
    </location>
</feature>
<name>A0A0N1I8G5_LEPSE</name>
<evidence type="ECO:0008006" key="5">
    <source>
        <dbReference type="Google" id="ProtNLM"/>
    </source>
</evidence>
<feature type="compositionally biased region" description="Low complexity" evidence="1">
    <location>
        <begin position="241"/>
        <end position="258"/>
    </location>
</feature>
<feature type="region of interest" description="Disordered" evidence="1">
    <location>
        <begin position="301"/>
        <end position="328"/>
    </location>
</feature>
<dbReference type="OrthoDB" id="263481at2759"/>
<keyword evidence="2" id="KW-1133">Transmembrane helix</keyword>
<feature type="region of interest" description="Disordered" evidence="1">
    <location>
        <begin position="693"/>
        <end position="725"/>
    </location>
</feature>
<evidence type="ECO:0000256" key="1">
    <source>
        <dbReference type="SAM" id="MobiDB-lite"/>
    </source>
</evidence>
<evidence type="ECO:0000313" key="3">
    <source>
        <dbReference type="EMBL" id="KPI87914.1"/>
    </source>
</evidence>
<keyword evidence="2" id="KW-0812">Transmembrane</keyword>
<feature type="compositionally biased region" description="Low complexity" evidence="1">
    <location>
        <begin position="8"/>
        <end position="25"/>
    </location>
</feature>
<dbReference type="EMBL" id="LJSK01000069">
    <property type="protein sequence ID" value="KPI87914.1"/>
    <property type="molecule type" value="Genomic_DNA"/>
</dbReference>
<feature type="region of interest" description="Disordered" evidence="1">
    <location>
        <begin position="227"/>
        <end position="264"/>
    </location>
</feature>
<feature type="region of interest" description="Disordered" evidence="1">
    <location>
        <begin position="1"/>
        <end position="205"/>
    </location>
</feature>
<feature type="compositionally biased region" description="Basic and acidic residues" evidence="1">
    <location>
        <begin position="694"/>
        <end position="706"/>
    </location>
</feature>
<dbReference type="VEuPathDB" id="TriTrypDB:Lsey_0069_0060"/>
<evidence type="ECO:0000313" key="4">
    <source>
        <dbReference type="Proteomes" id="UP000038009"/>
    </source>
</evidence>
<feature type="region of interest" description="Disordered" evidence="1">
    <location>
        <begin position="1044"/>
        <end position="1063"/>
    </location>
</feature>
<dbReference type="InterPro" id="IPR039031">
    <property type="entry name" value="Mucolipin"/>
</dbReference>
<sequence length="1493" mass="157662">MPTPPASADPAVPASSKESSSSSSASRRDACNSVLNPLEPWTLGTPTEADAMLLSGAASPSTPPLIALPSASHHADLSSTPSFALPTTQSSRVLSQRAAAAPLPPPPSPLPQSEPRSSSSTTQQGAAVAAVASAGPAAAPTYLGEGLLPATGDARFSDAQDPAPAPARPGRAPVAELGGTPLREVRARASLGRPARSQQEDEELTQLARSLRSEIVGEPFWLTAAFSPTTRGPRSGAHSPAALSSASVGGSAVDSATGASGGHRRLRKLQQEAGGTHSSTEAAAAATASVAHPTVPVSAASVSPATAAPGAGSAPATSPKLPRSSWGPPLKAVNEASLSAPGCQLSDPQLLQALSPVGQCSGEGRDGGWMLPLSLAELREASADDERQNCTQTAGDCDGSNRDSSAGAAQCPAHTAESPLRASAALPGRGVDDDVVNVGDLHSVEELRRRLATEDFFSSPFRKFLRDGTVPWKLITSLGLCVLLLLQVMWYQLPLARANALMRRAMTTQFMGDDFESKGHGDIVSAPTAWMEDLYASVEHYVGVYYNLSNTSSSSASYYASPLECRYGSAAAAPSWCGEGNASAAVRERTLTALPTIPVSSVAPVRMQVKVDVFSRREGVQHSSTSPYSSLAALRRSRLWGWVGSATSSAGRDGREEAEGSGARWLTFFVDAEHPLGPFAKYRDAARRFHKRDKGLAKGTREDRAANAKKATRTGEMPVGSTESALPSAGGVKAVLAVVCAPRLDELTGRYYRPCSSVPPRLSGTEAATPGAAVDDTSPSTSSLFPEYSLIDNVRAIHLDVTLRHEISDGGSTLGGPTFSVSAEASKGRGSLLRQHSLQGVAGGTAEEGAAVFQWHVEKVIEIHPGGLVETQLHVNTRTWPKEASIRQLWWPSHWMIALLDVLAVLEVALRVRALWRIRQYKNRLCKERAAFHARQMREQGLLHRQRGAAGGGEVRRCDDPTTRSPRSVTVATAAAPCEWGFPGTPAMRCPPDGSEVAVPLLLPGPARADYGTMTLATAVGEASTHVLIGDTQDADGCEDKAGGTRCGARARPSSAPPSPAAAAREFPVYSKSTPLPVQDTSLNILASPSLAAVGADRAVGFAGRAEGGGGAGVRTPTPAASARTPVASWFGRRLLRAFLSPARCMQPVSRDSATPDEAERSKDSLDKLASSLHLFSPHCAEPQRSAGYSDTGGVAGQDSLVRGAAAPIPLSGVPRATFRTPFLGVSPLTPQRTVLIMERSYVSLRSTWRHHLQQSMGAGWHCIGIISAVLTLSYSALLLAPLLPRVGVAQDARYDAWTSILLGTAALTSCVLLLSDLRFSPTLYFPILASTYVLPKLLLFALCVSPLFFGFVIFFRVAFGPYSEGHFDSLGWASMGLYLMTYGDSLLDTISVISDARFVVTVLVAKTMVIVFVLLFMMIMLHIAMTITQHEWLRLRRRFGAAFSSSNLLFSVRSRAQVKAEAVEAARTNLEVLWFMLSEEEEAKKQSAQVQA</sequence>
<dbReference type="Proteomes" id="UP000038009">
    <property type="component" value="Unassembled WGS sequence"/>
</dbReference>
<reference evidence="3 4" key="1">
    <citation type="journal article" date="2015" name="PLoS Pathog.">
        <title>Leptomonas seymouri: Adaptations to the Dixenous Life Cycle Analyzed by Genome Sequencing, Transcriptome Profiling and Co-infection with Leishmania donovani.</title>
        <authorList>
            <person name="Kraeva N."/>
            <person name="Butenko A."/>
            <person name="Hlavacova J."/>
            <person name="Kostygov A."/>
            <person name="Myskova J."/>
            <person name="Grybchuk D."/>
            <person name="Lestinova T."/>
            <person name="Votypka J."/>
            <person name="Volf P."/>
            <person name="Opperdoes F."/>
            <person name="Flegontov P."/>
            <person name="Lukes J."/>
            <person name="Yurchenko V."/>
        </authorList>
    </citation>
    <scope>NUCLEOTIDE SEQUENCE [LARGE SCALE GENOMIC DNA]</scope>
    <source>
        <strain evidence="3 4">ATCC 30220</strain>
    </source>
</reference>
<feature type="compositionally biased region" description="Pro residues" evidence="1">
    <location>
        <begin position="102"/>
        <end position="112"/>
    </location>
</feature>
<feature type="compositionally biased region" description="Low complexity" evidence="1">
    <location>
        <begin position="301"/>
        <end position="319"/>
    </location>
</feature>
<dbReference type="GO" id="GO:0072345">
    <property type="term" value="F:NAADP-sensitive calcium-release channel activity"/>
    <property type="evidence" value="ECO:0007669"/>
    <property type="project" value="TreeGrafter"/>
</dbReference>
<feature type="transmembrane region" description="Helical" evidence="2">
    <location>
        <begin position="1259"/>
        <end position="1285"/>
    </location>
</feature>
<evidence type="ECO:0000256" key="2">
    <source>
        <dbReference type="SAM" id="Phobius"/>
    </source>
</evidence>
<comment type="caution">
    <text evidence="3">The sequence shown here is derived from an EMBL/GenBank/DDBJ whole genome shotgun (WGS) entry which is preliminary data.</text>
</comment>
<feature type="transmembrane region" description="Helical" evidence="2">
    <location>
        <begin position="1409"/>
        <end position="1429"/>
    </location>
</feature>
<proteinExistence type="predicted"/>
<feature type="region of interest" description="Disordered" evidence="1">
    <location>
        <begin position="383"/>
        <end position="414"/>
    </location>
</feature>
<gene>
    <name evidence="3" type="ORF">ABL78_2992</name>
</gene>
<accession>A0A0N1I8G5</accession>
<organism evidence="3 4">
    <name type="scientific">Leptomonas seymouri</name>
    <dbReference type="NCBI Taxonomy" id="5684"/>
    <lineage>
        <taxon>Eukaryota</taxon>
        <taxon>Discoba</taxon>
        <taxon>Euglenozoa</taxon>
        <taxon>Kinetoplastea</taxon>
        <taxon>Metakinetoplastina</taxon>
        <taxon>Trypanosomatida</taxon>
        <taxon>Trypanosomatidae</taxon>
        <taxon>Leishmaniinae</taxon>
        <taxon>Leptomonas</taxon>
    </lineage>
</organism>
<protein>
    <recommendedName>
        <fullName evidence="5">Polycystin cation channel PKD1/PKD2 domain-containing protein</fullName>
    </recommendedName>
</protein>
<dbReference type="GO" id="GO:0016020">
    <property type="term" value="C:membrane"/>
    <property type="evidence" value="ECO:0007669"/>
    <property type="project" value="TreeGrafter"/>
</dbReference>
<dbReference type="PANTHER" id="PTHR12127:SF7">
    <property type="entry name" value="SD02261P"/>
    <property type="match status" value="1"/>
</dbReference>